<feature type="transmembrane region" description="Helical" evidence="1">
    <location>
        <begin position="7"/>
        <end position="27"/>
    </location>
</feature>
<evidence type="ECO:0008006" key="4">
    <source>
        <dbReference type="Google" id="ProtNLM"/>
    </source>
</evidence>
<dbReference type="Proteomes" id="UP000316008">
    <property type="component" value="Unassembled WGS sequence"/>
</dbReference>
<sequence>MKQLQPFHVLIYLAGILVLLSGISFLVKGDTIDLFGMDVRFLTFNDALTPPKPVEKKDITEIVKVDTVNVEDIAADTTIKNTFESDGKMGAPTGGTLTAEAATSLQFNEKGQEALHAFFEKLDGAAKGKKVRVLHYGDSQIEGDRMTSYIRQRLQTQFGGFGPGTIPAKNEYNTITFKQTCSPNFSRYTAFGGTSLKSRKYGSMNTAARFTPEMDSVQMSASTTLKEAFIEIEPTKTAYSRARTYNHAKMFYTSCFKPCKIKVYNGTTLVHEDSLENDGKYHVLSLEFPSTPGKLRYEFSSTVSPTIIGFSLESDYGVFVDNIGMRGSSGTFFGKIDHNSASKMYADLNVEMVIMQFGGNGVPYMSDSSSVRRYAKQFKGQLHTLKKLRPSASIIVIGPSDMSMQAANGRVTYKMLPFLVQEMTRVSKDVGACYWDLFSAMGGENSMPSWVEKGLAGNDYIHFTNRGASIASQLFFDAFAAEYVKWKQRTQ</sequence>
<dbReference type="Gene3D" id="2.60.120.1360">
    <property type="match status" value="1"/>
</dbReference>
<keyword evidence="1" id="KW-0472">Membrane</keyword>
<evidence type="ECO:0000313" key="3">
    <source>
        <dbReference type="Proteomes" id="UP000316008"/>
    </source>
</evidence>
<comment type="caution">
    <text evidence="2">The sequence shown here is derived from an EMBL/GenBank/DDBJ whole genome shotgun (WGS) entry which is preliminary data.</text>
</comment>
<reference evidence="2 3" key="1">
    <citation type="submission" date="2019-07" db="EMBL/GenBank/DDBJ databases">
        <authorList>
            <person name="Huq M.A."/>
        </authorList>
    </citation>
    <scope>NUCLEOTIDE SEQUENCE [LARGE SCALE GENOMIC DNA]</scope>
    <source>
        <strain evidence="2 3">MAH-3</strain>
    </source>
</reference>
<dbReference type="AlphaFoldDB" id="A0A556N081"/>
<gene>
    <name evidence="2" type="ORF">FO442_07145</name>
</gene>
<dbReference type="RefSeq" id="WP_144332481.1">
    <property type="nucleotide sequence ID" value="NZ_VLPL01000003.1"/>
</dbReference>
<dbReference type="SUPFAM" id="SSF52266">
    <property type="entry name" value="SGNH hydrolase"/>
    <property type="match status" value="1"/>
</dbReference>
<organism evidence="2 3">
    <name type="scientific">Fluviicola chungangensis</name>
    <dbReference type="NCBI Taxonomy" id="2597671"/>
    <lineage>
        <taxon>Bacteria</taxon>
        <taxon>Pseudomonadati</taxon>
        <taxon>Bacteroidota</taxon>
        <taxon>Flavobacteriia</taxon>
        <taxon>Flavobacteriales</taxon>
        <taxon>Crocinitomicaceae</taxon>
        <taxon>Fluviicola</taxon>
    </lineage>
</organism>
<dbReference type="EMBL" id="VLPL01000003">
    <property type="protein sequence ID" value="TSJ45525.1"/>
    <property type="molecule type" value="Genomic_DNA"/>
</dbReference>
<keyword evidence="1" id="KW-0812">Transmembrane</keyword>
<keyword evidence="1" id="KW-1133">Transmembrane helix</keyword>
<keyword evidence="3" id="KW-1185">Reference proteome</keyword>
<dbReference type="Gene3D" id="3.40.50.1110">
    <property type="entry name" value="SGNH hydrolase"/>
    <property type="match status" value="1"/>
</dbReference>
<evidence type="ECO:0000256" key="1">
    <source>
        <dbReference type="SAM" id="Phobius"/>
    </source>
</evidence>
<accession>A0A556N081</accession>
<dbReference type="GO" id="GO:0016788">
    <property type="term" value="F:hydrolase activity, acting on ester bonds"/>
    <property type="evidence" value="ECO:0007669"/>
    <property type="project" value="UniProtKB-ARBA"/>
</dbReference>
<proteinExistence type="predicted"/>
<dbReference type="InterPro" id="IPR036514">
    <property type="entry name" value="SGNH_hydro_sf"/>
</dbReference>
<dbReference type="OrthoDB" id="9810515at2"/>
<name>A0A556N081_9FLAO</name>
<protein>
    <recommendedName>
        <fullName evidence="4">SGNH hydrolase-type esterase domain-containing protein</fullName>
    </recommendedName>
</protein>
<evidence type="ECO:0000313" key="2">
    <source>
        <dbReference type="EMBL" id="TSJ45525.1"/>
    </source>
</evidence>